<evidence type="ECO:0000256" key="13">
    <source>
        <dbReference type="ARBA" id="ARBA00023264"/>
    </source>
</evidence>
<evidence type="ECO:0000256" key="6">
    <source>
        <dbReference type="ARBA" id="ARBA00022516"/>
    </source>
</evidence>
<dbReference type="Gene3D" id="1.20.120.1760">
    <property type="match status" value="1"/>
</dbReference>
<feature type="transmembrane region" description="Helical" evidence="16">
    <location>
        <begin position="33"/>
        <end position="51"/>
    </location>
</feature>
<keyword evidence="6" id="KW-0444">Lipid biosynthesis</keyword>
<evidence type="ECO:0000256" key="3">
    <source>
        <dbReference type="ARBA" id="ARBA00010441"/>
    </source>
</evidence>
<evidence type="ECO:0000256" key="1">
    <source>
        <dbReference type="ARBA" id="ARBA00004141"/>
    </source>
</evidence>
<dbReference type="GO" id="GO:0032049">
    <property type="term" value="P:cardiolipin biosynthetic process"/>
    <property type="evidence" value="ECO:0007669"/>
    <property type="project" value="TreeGrafter"/>
</dbReference>
<dbReference type="GO" id="GO:0043337">
    <property type="term" value="F:cardiolipin synthase (CMP-forming)"/>
    <property type="evidence" value="ECO:0007669"/>
    <property type="project" value="TreeGrafter"/>
</dbReference>
<feature type="transmembrane region" description="Helical" evidence="16">
    <location>
        <begin position="151"/>
        <end position="171"/>
    </location>
</feature>
<evidence type="ECO:0000256" key="15">
    <source>
        <dbReference type="RuleBase" id="RU003750"/>
    </source>
</evidence>
<feature type="transmembrane region" description="Helical" evidence="16">
    <location>
        <begin position="9"/>
        <end position="27"/>
    </location>
</feature>
<evidence type="ECO:0000313" key="17">
    <source>
        <dbReference type="EMBL" id="HHH13287.1"/>
    </source>
</evidence>
<dbReference type="PANTHER" id="PTHR14269:SF60">
    <property type="entry name" value="CARDIOLIPIN SYNTHASE (CMP-FORMING)"/>
    <property type="match status" value="1"/>
</dbReference>
<dbReference type="Pfam" id="PF01066">
    <property type="entry name" value="CDP-OH_P_transf"/>
    <property type="match status" value="1"/>
</dbReference>
<evidence type="ECO:0000256" key="2">
    <source>
        <dbReference type="ARBA" id="ARBA00005042"/>
    </source>
</evidence>
<comment type="subcellular location">
    <subcellularLocation>
        <location evidence="1">Membrane</location>
        <topology evidence="1">Multi-pass membrane protein</topology>
    </subcellularLocation>
</comment>
<evidence type="ECO:0000256" key="4">
    <source>
        <dbReference type="ARBA" id="ARBA00013170"/>
    </source>
</evidence>
<feature type="transmembrane region" description="Helical" evidence="16">
    <location>
        <begin position="121"/>
        <end position="139"/>
    </location>
</feature>
<keyword evidence="9 16" id="KW-1133">Transmembrane helix</keyword>
<dbReference type="Proteomes" id="UP000886100">
    <property type="component" value="Unassembled WGS sequence"/>
</dbReference>
<keyword evidence="7 15" id="KW-0808">Transferase</keyword>
<name>A0A7C5N9T7_9GAMM</name>
<evidence type="ECO:0000256" key="12">
    <source>
        <dbReference type="ARBA" id="ARBA00023209"/>
    </source>
</evidence>
<evidence type="ECO:0000256" key="14">
    <source>
        <dbReference type="ARBA" id="ARBA00048586"/>
    </source>
</evidence>
<evidence type="ECO:0000256" key="8">
    <source>
        <dbReference type="ARBA" id="ARBA00022692"/>
    </source>
</evidence>
<dbReference type="PIRSF" id="PIRSF000847">
    <property type="entry name" value="Phos_ph_gly_syn"/>
    <property type="match status" value="1"/>
</dbReference>
<keyword evidence="8 16" id="KW-0812">Transmembrane</keyword>
<comment type="similarity">
    <text evidence="3 15">Belongs to the CDP-alcohol phosphatidyltransferase class-I family.</text>
</comment>
<proteinExistence type="inferred from homology"/>
<organism evidence="17">
    <name type="scientific">Thiolapillus brandeum</name>
    <dbReference type="NCBI Taxonomy" id="1076588"/>
    <lineage>
        <taxon>Bacteria</taxon>
        <taxon>Pseudomonadati</taxon>
        <taxon>Pseudomonadota</taxon>
        <taxon>Gammaproteobacteria</taxon>
        <taxon>Chromatiales</taxon>
        <taxon>Sedimenticolaceae</taxon>
        <taxon>Thiolapillus</taxon>
    </lineage>
</organism>
<comment type="pathway">
    <text evidence="2">Phospholipid metabolism; phosphatidylglycerol biosynthesis; phosphatidylglycerol from CDP-diacylglycerol: step 1/2.</text>
</comment>
<comment type="catalytic activity">
    <reaction evidence="14">
        <text>a CDP-1,2-diacyl-sn-glycerol + sn-glycerol 3-phosphate = a 1,2-diacyl-sn-glycero-3-phospho-(1'-sn-glycero-3'-phosphate) + CMP + H(+)</text>
        <dbReference type="Rhea" id="RHEA:12593"/>
        <dbReference type="ChEBI" id="CHEBI:15378"/>
        <dbReference type="ChEBI" id="CHEBI:57597"/>
        <dbReference type="ChEBI" id="CHEBI:58332"/>
        <dbReference type="ChEBI" id="CHEBI:60110"/>
        <dbReference type="ChEBI" id="CHEBI:60377"/>
        <dbReference type="EC" id="2.7.8.5"/>
    </reaction>
</comment>
<dbReference type="InterPro" id="IPR043130">
    <property type="entry name" value="CDP-OH_PTrfase_TM_dom"/>
</dbReference>
<evidence type="ECO:0000256" key="10">
    <source>
        <dbReference type="ARBA" id="ARBA00023098"/>
    </source>
</evidence>
<keyword evidence="10" id="KW-0443">Lipid metabolism</keyword>
<evidence type="ECO:0000256" key="11">
    <source>
        <dbReference type="ARBA" id="ARBA00023136"/>
    </source>
</evidence>
<comment type="caution">
    <text evidence="17">The sequence shown here is derived from an EMBL/GenBank/DDBJ whole genome shotgun (WGS) entry which is preliminary data.</text>
</comment>
<dbReference type="InterPro" id="IPR004570">
    <property type="entry name" value="Phosphatidylglycerol_P_synth"/>
</dbReference>
<accession>A0A7C5N9T7</accession>
<dbReference type="PANTHER" id="PTHR14269">
    <property type="entry name" value="CDP-DIACYLGLYCEROL--GLYCEROL-3-PHOSPHATE 3-PHOSPHATIDYLTRANSFERASE-RELATED"/>
    <property type="match status" value="1"/>
</dbReference>
<feature type="transmembrane region" description="Helical" evidence="16">
    <location>
        <begin position="89"/>
        <end position="109"/>
    </location>
</feature>
<dbReference type="GO" id="GO:0016020">
    <property type="term" value="C:membrane"/>
    <property type="evidence" value="ECO:0007669"/>
    <property type="project" value="UniProtKB-SubCell"/>
</dbReference>
<dbReference type="EMBL" id="DROM01000219">
    <property type="protein sequence ID" value="HHH13287.1"/>
    <property type="molecule type" value="Genomic_DNA"/>
</dbReference>
<dbReference type="GO" id="GO:0008444">
    <property type="term" value="F:CDP-diacylglycerol-glycerol-3-phosphate 3-phosphatidyltransferase activity"/>
    <property type="evidence" value="ECO:0007669"/>
    <property type="project" value="UniProtKB-EC"/>
</dbReference>
<dbReference type="PROSITE" id="PS00379">
    <property type="entry name" value="CDP_ALCOHOL_P_TRANSF"/>
    <property type="match status" value="1"/>
</dbReference>
<reference evidence="17" key="1">
    <citation type="journal article" date="2020" name="mSystems">
        <title>Genome- and Community-Level Interaction Insights into Carbon Utilization and Element Cycling Functions of Hydrothermarchaeota in Hydrothermal Sediment.</title>
        <authorList>
            <person name="Zhou Z."/>
            <person name="Liu Y."/>
            <person name="Xu W."/>
            <person name="Pan J."/>
            <person name="Luo Z.H."/>
            <person name="Li M."/>
        </authorList>
    </citation>
    <scope>NUCLEOTIDE SEQUENCE [LARGE SCALE GENOMIC DNA]</scope>
    <source>
        <strain evidence="17">HyVt-535</strain>
    </source>
</reference>
<dbReference type="InterPro" id="IPR050324">
    <property type="entry name" value="CDP-alcohol_PTase-I"/>
</dbReference>
<keyword evidence="12" id="KW-0594">Phospholipid biosynthesis</keyword>
<evidence type="ECO:0000256" key="5">
    <source>
        <dbReference type="ARBA" id="ARBA00014944"/>
    </source>
</evidence>
<evidence type="ECO:0000256" key="9">
    <source>
        <dbReference type="ARBA" id="ARBA00022989"/>
    </source>
</evidence>
<dbReference type="InterPro" id="IPR048254">
    <property type="entry name" value="CDP_ALCOHOL_P_TRANSF_CS"/>
</dbReference>
<gene>
    <name evidence="17" type="ORF">ENJ98_03540</name>
</gene>
<sequence length="183" mass="20771">MRARDIPNVISVLRILLVLPVIYLLLHNRFREAMLLFFVAGVSDALDGFLARQFDWRSRLGGILDPLADKFLLVSVFLCLGWLDALPWWLVGLVILRDLVIVAGALAYHLTVEKLEAEPSLISKLNTALQILLALLVVYDLGFAELPRPLLWGMIYAVALTTVLSGIDYVVSWSRRARYRRQR</sequence>
<evidence type="ECO:0000256" key="16">
    <source>
        <dbReference type="SAM" id="Phobius"/>
    </source>
</evidence>
<keyword evidence="11 16" id="KW-0472">Membrane</keyword>
<dbReference type="AlphaFoldDB" id="A0A7C5N9T7"/>
<evidence type="ECO:0000256" key="7">
    <source>
        <dbReference type="ARBA" id="ARBA00022679"/>
    </source>
</evidence>
<dbReference type="EC" id="2.7.8.5" evidence="4"/>
<keyword evidence="13" id="KW-1208">Phospholipid metabolism</keyword>
<protein>
    <recommendedName>
        <fullName evidence="5">CDP-diacylglycerol--glycerol-3-phosphate 3-phosphatidyltransferase</fullName>
        <ecNumber evidence="4">2.7.8.5</ecNumber>
    </recommendedName>
</protein>
<dbReference type="InterPro" id="IPR000462">
    <property type="entry name" value="CDP-OH_P_trans"/>
</dbReference>